<comment type="caution">
    <text evidence="2">The sequence shown here is derived from an EMBL/GenBank/DDBJ whole genome shotgun (WGS) entry which is preliminary data.</text>
</comment>
<evidence type="ECO:0000256" key="1">
    <source>
        <dbReference type="SAM" id="MobiDB-lite"/>
    </source>
</evidence>
<protein>
    <submittedName>
        <fullName evidence="2">Uncharacterized protein</fullName>
    </submittedName>
</protein>
<dbReference type="Proteomes" id="UP000215335">
    <property type="component" value="Unassembled WGS sequence"/>
</dbReference>
<keyword evidence="3" id="KW-1185">Reference proteome</keyword>
<evidence type="ECO:0000313" key="3">
    <source>
        <dbReference type="Proteomes" id="UP000215335"/>
    </source>
</evidence>
<evidence type="ECO:0000313" key="2">
    <source>
        <dbReference type="EMBL" id="OXU19033.1"/>
    </source>
</evidence>
<gene>
    <name evidence="2" type="ORF">TSAR_015126</name>
</gene>
<accession>A0A232EKZ4</accession>
<feature type="compositionally biased region" description="Polar residues" evidence="1">
    <location>
        <begin position="1"/>
        <end position="10"/>
    </location>
</feature>
<name>A0A232EKZ4_9HYME</name>
<dbReference type="EMBL" id="NNAY01003668">
    <property type="protein sequence ID" value="OXU19033.1"/>
    <property type="molecule type" value="Genomic_DNA"/>
</dbReference>
<proteinExistence type="predicted"/>
<feature type="region of interest" description="Disordered" evidence="1">
    <location>
        <begin position="1"/>
        <end position="28"/>
    </location>
</feature>
<reference evidence="2 3" key="1">
    <citation type="journal article" date="2017" name="Curr. Biol.">
        <title>The Evolution of Venom by Co-option of Single-Copy Genes.</title>
        <authorList>
            <person name="Martinson E.O."/>
            <person name="Mrinalini"/>
            <person name="Kelkar Y.D."/>
            <person name="Chang C.H."/>
            <person name="Werren J.H."/>
        </authorList>
    </citation>
    <scope>NUCLEOTIDE SEQUENCE [LARGE SCALE GENOMIC DNA]</scope>
    <source>
        <strain evidence="2 3">Alberta</strain>
        <tissue evidence="2">Whole body</tissue>
    </source>
</reference>
<dbReference type="AlphaFoldDB" id="A0A232EKZ4"/>
<sequence length="222" mass="24218">MMSELKTTFPQAGKATEPNPADDSDGEDHKILKGIITGTIEYAEGRSNVYGPIKTGLANALNELVKTEEKCMSFLKVPVLRLGGESLGSRTTSMESLASITSARSMDSTSLMAQIANYRKALQEAIEVRKEEEDYITKLEKKPPAKAGPSKNRSPEVILVKVGQNTTYAEVTRKIRKDVNPDTTGIKVLGVKQTRSGDILLKLGRESDRTAFTGKRKNGMPT</sequence>
<organism evidence="2 3">
    <name type="scientific">Trichomalopsis sarcophagae</name>
    <dbReference type="NCBI Taxonomy" id="543379"/>
    <lineage>
        <taxon>Eukaryota</taxon>
        <taxon>Metazoa</taxon>
        <taxon>Ecdysozoa</taxon>
        <taxon>Arthropoda</taxon>
        <taxon>Hexapoda</taxon>
        <taxon>Insecta</taxon>
        <taxon>Pterygota</taxon>
        <taxon>Neoptera</taxon>
        <taxon>Endopterygota</taxon>
        <taxon>Hymenoptera</taxon>
        <taxon>Apocrita</taxon>
        <taxon>Proctotrupomorpha</taxon>
        <taxon>Chalcidoidea</taxon>
        <taxon>Pteromalidae</taxon>
        <taxon>Pteromalinae</taxon>
        <taxon>Trichomalopsis</taxon>
    </lineage>
</organism>